<evidence type="ECO:0000256" key="23">
    <source>
        <dbReference type="PROSITE-ProRule" id="PRU00302"/>
    </source>
</evidence>
<evidence type="ECO:0000259" key="26">
    <source>
        <dbReference type="PROSITE" id="PS50240"/>
    </source>
</evidence>
<dbReference type="PROSITE" id="PS01187">
    <property type="entry name" value="EGF_CA"/>
    <property type="match status" value="1"/>
</dbReference>
<feature type="disulfide bond" evidence="19 22">
    <location>
        <begin position="176"/>
        <end position="203"/>
    </location>
</feature>
<evidence type="ECO:0000256" key="21">
    <source>
        <dbReference type="PIRSR" id="PIRSR001155-4"/>
    </source>
</evidence>
<evidence type="ECO:0000256" key="4">
    <source>
        <dbReference type="ARBA" id="ARBA00022588"/>
    </source>
</evidence>
<feature type="binding site" evidence="21">
    <location>
        <position position="150"/>
    </location>
    <ligand>
        <name>Ca(2+)</name>
        <dbReference type="ChEBI" id="CHEBI:29108"/>
        <label>2</label>
    </ligand>
</feature>
<evidence type="ECO:0000256" key="1">
    <source>
        <dbReference type="ARBA" id="ARBA00004613"/>
    </source>
</evidence>
<evidence type="ECO:0000256" key="2">
    <source>
        <dbReference type="ARBA" id="ARBA00022525"/>
    </source>
</evidence>
<dbReference type="InterPro" id="IPR001314">
    <property type="entry name" value="Peptidase_S1A"/>
</dbReference>
<dbReference type="InterPro" id="IPR001881">
    <property type="entry name" value="EGF-like_Ca-bd_dom"/>
</dbReference>
<feature type="disulfide bond" evidence="19">
    <location>
        <begin position="596"/>
        <end position="617"/>
    </location>
</feature>
<evidence type="ECO:0000256" key="8">
    <source>
        <dbReference type="ARBA" id="ARBA00022729"/>
    </source>
</evidence>
<dbReference type="InterPro" id="IPR018097">
    <property type="entry name" value="EGF_Ca-bd_CS"/>
</dbReference>
<dbReference type="SUPFAM" id="SSF57535">
    <property type="entry name" value="Complement control module/SCR domain"/>
    <property type="match status" value="2"/>
</dbReference>
<feature type="disulfide bond" evidence="19">
    <location>
        <begin position="136"/>
        <end position="148"/>
    </location>
</feature>
<keyword evidence="6" id="KW-0645">Protease</keyword>
<dbReference type="PANTHER" id="PTHR24255">
    <property type="entry name" value="COMPLEMENT COMPONENT 1, S SUBCOMPONENT-RELATED"/>
    <property type="match status" value="1"/>
</dbReference>
<dbReference type="PROSITE" id="PS50240">
    <property type="entry name" value="TRYPSIN_DOM"/>
    <property type="match status" value="1"/>
</dbReference>
<feature type="disulfide bond" evidence="19">
    <location>
        <begin position="389"/>
        <end position="424"/>
    </location>
</feature>
<evidence type="ECO:0000256" key="11">
    <source>
        <dbReference type="ARBA" id="ARBA00022813"/>
    </source>
</evidence>
<dbReference type="SUPFAM" id="SSF49854">
    <property type="entry name" value="Spermadhesin, CUB domain"/>
    <property type="match status" value="2"/>
</dbReference>
<feature type="binding site" evidence="21">
    <location>
        <position position="61"/>
    </location>
    <ligand>
        <name>Ca(2+)</name>
        <dbReference type="ChEBI" id="CHEBI:29108"/>
        <label>1</label>
    </ligand>
</feature>
<organism evidence="28 29">
    <name type="scientific">Microcaecilia unicolor</name>
    <dbReference type="NCBI Taxonomy" id="1415580"/>
    <lineage>
        <taxon>Eukaryota</taxon>
        <taxon>Metazoa</taxon>
        <taxon>Chordata</taxon>
        <taxon>Craniata</taxon>
        <taxon>Vertebrata</taxon>
        <taxon>Euteleostomi</taxon>
        <taxon>Amphibia</taxon>
        <taxon>Gymnophiona</taxon>
        <taxon>Siphonopidae</taxon>
        <taxon>Microcaecilia</taxon>
    </lineage>
</organism>
<dbReference type="Gene3D" id="2.10.70.10">
    <property type="entry name" value="Complement Module, domain 1"/>
    <property type="match status" value="2"/>
</dbReference>
<dbReference type="CDD" id="cd00190">
    <property type="entry name" value="Tryp_SPc"/>
    <property type="match status" value="1"/>
</dbReference>
<evidence type="ECO:0000256" key="3">
    <source>
        <dbReference type="ARBA" id="ARBA00022536"/>
    </source>
</evidence>
<keyword evidence="9" id="KW-0677">Repeat</keyword>
<dbReference type="InterPro" id="IPR024175">
    <property type="entry name" value="Pept_S1A_C1r/C1S/mannan-bd"/>
</dbReference>
<comment type="caution">
    <text evidence="23">Lacks conserved residue(s) required for the propagation of feature annotation.</text>
</comment>
<dbReference type="GO" id="GO:0006956">
    <property type="term" value="P:complement activation"/>
    <property type="evidence" value="ECO:0007669"/>
    <property type="project" value="InterPro"/>
</dbReference>
<dbReference type="PANTHER" id="PTHR24255:SF18">
    <property type="entry name" value="COMPLEMENT C1S SUBCOMPONENT"/>
    <property type="match status" value="1"/>
</dbReference>
<dbReference type="SUPFAM" id="SSF57196">
    <property type="entry name" value="EGF/Laminin"/>
    <property type="match status" value="1"/>
</dbReference>
<dbReference type="InterPro" id="IPR043504">
    <property type="entry name" value="Peptidase_S1_PA_chymotrypsin"/>
</dbReference>
<dbReference type="InterPro" id="IPR035976">
    <property type="entry name" value="Sushi/SCR/CCP_sf"/>
</dbReference>
<dbReference type="GeneID" id="115457679"/>
<dbReference type="Pfam" id="PF14670">
    <property type="entry name" value="FXa_inhibition"/>
    <property type="match status" value="1"/>
</dbReference>
<dbReference type="InterPro" id="IPR000859">
    <property type="entry name" value="CUB_dom"/>
</dbReference>
<dbReference type="GO" id="GO:0006508">
    <property type="term" value="P:proteolysis"/>
    <property type="evidence" value="ECO:0007669"/>
    <property type="project" value="UniProtKB-KW"/>
</dbReference>
<feature type="disulfide bond" evidence="19">
    <location>
        <begin position="359"/>
        <end position="406"/>
    </location>
</feature>
<accession>A0A6P7WIF0</accession>
<dbReference type="Gene3D" id="2.10.25.10">
    <property type="entry name" value="Laminin"/>
    <property type="match status" value="1"/>
</dbReference>
<reference evidence="29" key="1">
    <citation type="submission" date="2025-08" db="UniProtKB">
        <authorList>
            <consortium name="RefSeq"/>
        </authorList>
    </citation>
    <scope>IDENTIFICATION</scope>
</reference>
<feature type="active site" description="Charge relay system" evidence="18">
    <location>
        <position position="479"/>
    </location>
</feature>
<feature type="modified residue" description="(3R)-3-hydroxyasparagine" evidence="20">
    <location>
        <position position="150"/>
    </location>
</feature>
<feature type="binding site" evidence="21">
    <location>
        <position position="69"/>
    </location>
    <ligand>
        <name>Ca(2+)</name>
        <dbReference type="ChEBI" id="CHEBI:29108"/>
        <label>1</label>
    </ligand>
</feature>
<dbReference type="Pfam" id="PF00084">
    <property type="entry name" value="Sushi"/>
    <property type="match status" value="2"/>
</dbReference>
<keyword evidence="5 23" id="KW-0768">Sushi</keyword>
<evidence type="ECO:0000256" key="9">
    <source>
        <dbReference type="ARBA" id="ARBA00022737"/>
    </source>
</evidence>
<dbReference type="RefSeq" id="XP_030043077.1">
    <property type="nucleotide sequence ID" value="XM_030187217.1"/>
</dbReference>
<evidence type="ECO:0000256" key="18">
    <source>
        <dbReference type="PIRSR" id="PIRSR001155-1"/>
    </source>
</evidence>
<dbReference type="FunFam" id="2.60.120.290:FF:000012">
    <property type="entry name" value="mannan-binding lectin serine protease 1 isoform X1"/>
    <property type="match status" value="1"/>
</dbReference>
<proteinExistence type="predicted"/>
<keyword evidence="8 24" id="KW-0732">Signal</keyword>
<dbReference type="SMART" id="SM00179">
    <property type="entry name" value="EGF_CA"/>
    <property type="match status" value="1"/>
</dbReference>
<keyword evidence="28" id="KW-1185">Reference proteome</keyword>
<dbReference type="GO" id="GO:0004252">
    <property type="term" value="F:serine-type endopeptidase activity"/>
    <property type="evidence" value="ECO:0007669"/>
    <property type="project" value="InterPro"/>
</dbReference>
<evidence type="ECO:0000259" key="25">
    <source>
        <dbReference type="PROSITE" id="PS01180"/>
    </source>
</evidence>
<evidence type="ECO:0000256" key="16">
    <source>
        <dbReference type="ARBA" id="ARBA00023180"/>
    </source>
</evidence>
<dbReference type="CDD" id="cd00033">
    <property type="entry name" value="CCP"/>
    <property type="match status" value="2"/>
</dbReference>
<feature type="chain" id="PRO_5028178052" evidence="24">
    <location>
        <begin position="17"/>
        <end position="683"/>
    </location>
</feature>
<feature type="domain" description="Peptidase S1" evidence="26">
    <location>
        <begin position="441"/>
        <end position="678"/>
    </location>
</feature>
<keyword evidence="11" id="KW-0068">Autocatalytic cleavage</keyword>
<keyword evidence="16" id="KW-0325">Glycoprotein</keyword>
<name>A0A6P7WIF0_9AMPH</name>
<dbReference type="SUPFAM" id="SSF50494">
    <property type="entry name" value="Trypsin-like serine proteases"/>
    <property type="match status" value="1"/>
</dbReference>
<dbReference type="Proteomes" id="UP000515156">
    <property type="component" value="Chromosome 14"/>
</dbReference>
<feature type="active site" description="Charge relay system" evidence="18">
    <location>
        <position position="630"/>
    </location>
</feature>
<feature type="domain" description="Sushi" evidence="27">
    <location>
        <begin position="357"/>
        <end position="426"/>
    </location>
</feature>
<evidence type="ECO:0000313" key="28">
    <source>
        <dbReference type="Proteomes" id="UP000515156"/>
    </source>
</evidence>
<dbReference type="OrthoDB" id="9985152at2759"/>
<comment type="PTM">
    <text evidence="20">The iron and 2-oxoglutarate dependent 3-hydroxylation of aspartate and asparagine is (R) stereospecific within EGF domains.</text>
</comment>
<evidence type="ECO:0000256" key="10">
    <source>
        <dbReference type="ARBA" id="ARBA00022801"/>
    </source>
</evidence>
<feature type="active site" description="Charge relay system" evidence="18">
    <location>
        <position position="530"/>
    </location>
</feature>
<sequence>MRWLILLAFLVSGSTAVPAMYGKILSPNYPQGYPDNARETWNITVPLGFGIRIYFTHLNIEPSENCEYDSVQIIIGDTIDVVLCGQRTSKQNSFPILEEHYFPSNMLTVTFQSDFSNQERYTGFAAYYMAVDVNECADLQNEACSHFCNNYIGGYFCSCRPEYFLEEDNRTCAVNCSGTVYTDLKGEIMSPNYPSPYPENSRCEYHIQLEAGYNVVVTFLPEDFDIEHKDGSCTYDSLMVKTNDRMFGPFCGQQVPSPARIETQSNKATIIFQTDSGGINMGWKIQYSEDAVPCPREVTPNSRLTPYQEKYVFKDVVTAQCLTGYEIVTVGGSQYSFVSDCQANGQWRNSHLRCEPLNCGPPEEVDNGRISYVSGTESDSYGSEIQYSCIEKYYKMKSKGDGLYRCSEDGTWKNDLAGLVVPTCMPVCGIPSQALPSLGRIFGGTRAKEGNFPWQVFFESPYRGGGAFISDQWVMTAAHVVEDTDSPSMFAGLTDIGKRTLDHRLNPAKVIIHPNWTQEDPDTRTNYDNDIALIKLENKVTMGPLISPICLPGKDPKYTVEEDTLGYISGWGRTESRDRVRMLHMAMIPVVNMKKCKGVKAANRDTSNYVFSENMICAGGGRNDSCQGDSGGVFIMEDPYEEKGYYAAGIVSWGPVCGTFGIYTNVRNYWDWIEETVRKDVDE</sequence>
<evidence type="ECO:0000256" key="7">
    <source>
        <dbReference type="ARBA" id="ARBA00022723"/>
    </source>
</evidence>
<comment type="subcellular location">
    <subcellularLocation>
        <location evidence="1">Secreted</location>
    </subcellularLocation>
</comment>
<keyword evidence="7 21" id="KW-0479">Metal-binding</keyword>
<feature type="disulfide bond" evidence="19">
    <location>
        <begin position="321"/>
        <end position="354"/>
    </location>
</feature>
<feature type="binding site" evidence="21">
    <location>
        <position position="236"/>
    </location>
    <ligand>
        <name>Ca(2+)</name>
        <dbReference type="ChEBI" id="CHEBI:29108"/>
        <label>3</label>
    </ligand>
</feature>
<feature type="binding site" evidence="21">
    <location>
        <position position="151"/>
    </location>
    <ligand>
        <name>Ca(2+)</name>
        <dbReference type="ChEBI" id="CHEBI:29108"/>
        <label>2</label>
    </ligand>
</feature>
<dbReference type="InParanoid" id="A0A6P7WIF0"/>
<feature type="disulfide bond" evidence="19">
    <location>
        <begin position="159"/>
        <end position="172"/>
    </location>
</feature>
<dbReference type="InterPro" id="IPR035914">
    <property type="entry name" value="Sperma_CUB_dom_sf"/>
</dbReference>
<feature type="binding site" evidence="21">
    <location>
        <position position="154"/>
    </location>
    <ligand>
        <name>Ca(2+)</name>
        <dbReference type="ChEBI" id="CHEBI:29108"/>
        <label>2</label>
    </ligand>
</feature>
<feature type="binding site" evidence="21">
    <location>
        <position position="227"/>
    </location>
    <ligand>
        <name>Ca(2+)</name>
        <dbReference type="ChEBI" id="CHEBI:29108"/>
        <label>3</label>
    </ligand>
</feature>
<keyword evidence="12" id="KW-0720">Serine protease</keyword>
<evidence type="ECO:0000256" key="6">
    <source>
        <dbReference type="ARBA" id="ARBA00022670"/>
    </source>
</evidence>
<dbReference type="PRINTS" id="PR00722">
    <property type="entry name" value="CHYMOTRYPSIN"/>
</dbReference>
<dbReference type="Pfam" id="PF00431">
    <property type="entry name" value="CUB"/>
    <property type="match status" value="2"/>
</dbReference>
<keyword evidence="4" id="KW-0399">Innate immunity</keyword>
<dbReference type="FunCoup" id="A0A6P7WIF0">
    <property type="interactions" value="245"/>
</dbReference>
<dbReference type="FunFam" id="2.60.120.290:FF:000006">
    <property type="entry name" value="Mannan-binding lectin serine protease 1"/>
    <property type="match status" value="1"/>
</dbReference>
<evidence type="ECO:0000256" key="22">
    <source>
        <dbReference type="PROSITE-ProRule" id="PRU00059"/>
    </source>
</evidence>
<feature type="domain" description="CUB" evidence="25">
    <location>
        <begin position="12"/>
        <end position="131"/>
    </location>
</feature>
<feature type="domain" description="Sushi" evidence="27">
    <location>
        <begin position="292"/>
        <end position="356"/>
    </location>
</feature>
<dbReference type="FunFam" id="2.40.10.10:FF:000059">
    <property type="entry name" value="Complement C1s subcomponent"/>
    <property type="match status" value="1"/>
</dbReference>
<dbReference type="InterPro" id="IPR001254">
    <property type="entry name" value="Trypsin_dom"/>
</dbReference>
<dbReference type="KEGG" id="muo:115457679"/>
<feature type="disulfide bond" evidence="19">
    <location>
        <begin position="233"/>
        <end position="251"/>
    </location>
</feature>
<feature type="domain" description="CUB" evidence="25">
    <location>
        <begin position="176"/>
        <end position="290"/>
    </location>
</feature>
<dbReference type="InterPro" id="IPR009003">
    <property type="entry name" value="Peptidase_S1_PA"/>
</dbReference>
<dbReference type="InterPro" id="IPR033116">
    <property type="entry name" value="TRYPSIN_SER"/>
</dbReference>
<evidence type="ECO:0000256" key="14">
    <source>
        <dbReference type="ARBA" id="ARBA00022859"/>
    </source>
</evidence>
<protein>
    <submittedName>
        <fullName evidence="29">Complement C1s subcomponent</fullName>
    </submittedName>
</protein>
<feature type="binding site" evidence="21">
    <location>
        <position position="275"/>
    </location>
    <ligand>
        <name>Ca(2+)</name>
        <dbReference type="ChEBI" id="CHEBI:29108"/>
        <label>3</label>
    </ligand>
</feature>
<dbReference type="SMART" id="SM00042">
    <property type="entry name" value="CUB"/>
    <property type="match status" value="2"/>
</dbReference>
<dbReference type="InterPro" id="IPR000436">
    <property type="entry name" value="Sushi_SCR_CCP_dom"/>
</dbReference>
<dbReference type="PROSITE" id="PS00135">
    <property type="entry name" value="TRYPSIN_SER"/>
    <property type="match status" value="1"/>
</dbReference>
<dbReference type="FunFam" id="2.10.25.10:FF:000059">
    <property type="entry name" value="Mannan-binding lectin serine protease 1"/>
    <property type="match status" value="1"/>
</dbReference>
<feature type="disulfide bond" evidence="19">
    <location>
        <begin position="144"/>
        <end position="157"/>
    </location>
</feature>
<keyword evidence="17 20" id="KW-0379">Hydroxylation</keyword>
<dbReference type="Gene3D" id="2.60.120.290">
    <property type="entry name" value="Spermadhesin, CUB domain"/>
    <property type="match status" value="2"/>
</dbReference>
<feature type="disulfide bond" evidence="19">
    <location>
        <begin position="66"/>
        <end position="84"/>
    </location>
</feature>
<evidence type="ECO:0000256" key="15">
    <source>
        <dbReference type="ARBA" id="ARBA00023157"/>
    </source>
</evidence>
<dbReference type="SMART" id="SM00032">
    <property type="entry name" value="CCP"/>
    <property type="match status" value="2"/>
</dbReference>
<dbReference type="AlphaFoldDB" id="A0A6P7WIF0"/>
<dbReference type="CDD" id="cd00054">
    <property type="entry name" value="EGF_CA"/>
    <property type="match status" value="1"/>
</dbReference>
<feature type="binding site" evidence="21">
    <location>
        <position position="135"/>
    </location>
    <ligand>
        <name>Ca(2+)</name>
        <dbReference type="ChEBI" id="CHEBI:29108"/>
        <label>2</label>
    </ligand>
</feature>
<feature type="disulfide bond" evidence="19">
    <location>
        <begin position="626"/>
        <end position="657"/>
    </location>
</feature>
<feature type="disulfide bond" description="Interchain (between heavy and light chains)" evidence="19">
    <location>
        <begin position="428"/>
        <end position="550"/>
    </location>
</feature>
<evidence type="ECO:0000256" key="24">
    <source>
        <dbReference type="SAM" id="SignalP"/>
    </source>
</evidence>
<dbReference type="GO" id="GO:0005509">
    <property type="term" value="F:calcium ion binding"/>
    <property type="evidence" value="ECO:0007669"/>
    <property type="project" value="InterPro"/>
</dbReference>
<evidence type="ECO:0000256" key="17">
    <source>
        <dbReference type="ARBA" id="ARBA00023278"/>
    </source>
</evidence>
<dbReference type="GO" id="GO:0005615">
    <property type="term" value="C:extracellular space"/>
    <property type="evidence" value="ECO:0007669"/>
    <property type="project" value="TreeGrafter"/>
</dbReference>
<dbReference type="GO" id="GO:0045087">
    <property type="term" value="P:innate immune response"/>
    <property type="evidence" value="ECO:0007669"/>
    <property type="project" value="UniProtKB-KW"/>
</dbReference>
<evidence type="ECO:0000256" key="12">
    <source>
        <dbReference type="ARBA" id="ARBA00022825"/>
    </source>
</evidence>
<dbReference type="PROSITE" id="PS01180">
    <property type="entry name" value="CUB"/>
    <property type="match status" value="2"/>
</dbReference>
<dbReference type="CDD" id="cd00041">
    <property type="entry name" value="CUB"/>
    <property type="match status" value="2"/>
</dbReference>
<dbReference type="CTD" id="716"/>
<evidence type="ECO:0000313" key="29">
    <source>
        <dbReference type="RefSeq" id="XP_030043077.1"/>
    </source>
</evidence>
<feature type="binding site" evidence="21">
    <location>
        <position position="132"/>
    </location>
    <ligand>
        <name>Ca(2+)</name>
        <dbReference type="ChEBI" id="CHEBI:29108"/>
        <label>2</label>
    </ligand>
</feature>
<evidence type="ECO:0000256" key="19">
    <source>
        <dbReference type="PIRSR" id="PIRSR001155-2"/>
    </source>
</evidence>
<dbReference type="Pfam" id="PF00089">
    <property type="entry name" value="Trypsin"/>
    <property type="match status" value="1"/>
</dbReference>
<gene>
    <name evidence="29" type="primary">C1S</name>
</gene>
<keyword evidence="15 19" id="KW-1015">Disulfide bond</keyword>
<dbReference type="FunFam" id="2.10.70.10:FF:000016">
    <property type="entry name" value="Mannan-binding lectin serine protease 1"/>
    <property type="match status" value="1"/>
</dbReference>
<feature type="binding site" evidence="21">
    <location>
        <position position="114"/>
    </location>
    <ligand>
        <name>Ca(2+)</name>
        <dbReference type="ChEBI" id="CHEBI:29108"/>
        <label>1</label>
    </ligand>
</feature>
<feature type="binding site" evidence="21">
    <location>
        <position position="116"/>
    </location>
    <ligand>
        <name>Ca(2+)</name>
        <dbReference type="ChEBI" id="CHEBI:29108"/>
        <label>1</label>
    </ligand>
</feature>
<evidence type="ECO:0000256" key="5">
    <source>
        <dbReference type="ARBA" id="ARBA00022659"/>
    </source>
</evidence>
<evidence type="ECO:0000256" key="20">
    <source>
        <dbReference type="PIRSR" id="PIRSR001155-3"/>
    </source>
</evidence>
<dbReference type="Gene3D" id="2.40.10.10">
    <property type="entry name" value="Trypsin-like serine proteases"/>
    <property type="match status" value="2"/>
</dbReference>
<feature type="disulfide bond" evidence="19">
    <location>
        <begin position="294"/>
        <end position="341"/>
    </location>
</feature>
<feature type="binding site" evidence="21">
    <location>
        <position position="133"/>
    </location>
    <ligand>
        <name>Ca(2+)</name>
        <dbReference type="ChEBI" id="CHEBI:29108"/>
        <label>2</label>
    </ligand>
</feature>
<keyword evidence="10" id="KW-0378">Hydrolase</keyword>
<feature type="signal peptide" evidence="24">
    <location>
        <begin position="1"/>
        <end position="16"/>
    </location>
</feature>
<keyword evidence="13 21" id="KW-0106">Calcium</keyword>
<evidence type="ECO:0000259" key="27">
    <source>
        <dbReference type="PROSITE" id="PS50923"/>
    </source>
</evidence>
<keyword evidence="3" id="KW-0245">EGF-like domain</keyword>
<dbReference type="PIRSF" id="PIRSF001155">
    <property type="entry name" value="C1r_C1s_MASP"/>
    <property type="match status" value="1"/>
</dbReference>
<evidence type="ECO:0000256" key="13">
    <source>
        <dbReference type="ARBA" id="ARBA00022837"/>
    </source>
</evidence>
<keyword evidence="14" id="KW-0391">Immunity</keyword>
<dbReference type="SMART" id="SM00020">
    <property type="entry name" value="Tryp_SPc"/>
    <property type="match status" value="1"/>
</dbReference>
<keyword evidence="2" id="KW-0964">Secreted</keyword>
<dbReference type="PROSITE" id="PS50923">
    <property type="entry name" value="SUSHI"/>
    <property type="match status" value="2"/>
</dbReference>